<name>A0A2A9DWF5_9MICO</name>
<dbReference type="Proteomes" id="UP000221369">
    <property type="component" value="Unassembled WGS sequence"/>
</dbReference>
<protein>
    <recommendedName>
        <fullName evidence="3">Single-stranded DNA-binding protein</fullName>
    </recommendedName>
</protein>
<dbReference type="EMBL" id="PDJE01000001">
    <property type="protein sequence ID" value="PFG31127.1"/>
    <property type="molecule type" value="Genomic_DNA"/>
</dbReference>
<dbReference type="InterPro" id="IPR012340">
    <property type="entry name" value="NA-bd_OB-fold"/>
</dbReference>
<reference evidence="5 6" key="1">
    <citation type="submission" date="2017-10" db="EMBL/GenBank/DDBJ databases">
        <title>Sequencing the genomes of 1000 actinobacteria strains.</title>
        <authorList>
            <person name="Klenk H.-P."/>
        </authorList>
    </citation>
    <scope>NUCLEOTIDE SEQUENCE [LARGE SCALE GENOMIC DNA]</scope>
    <source>
        <strain evidence="5 6">DSM 21798</strain>
    </source>
</reference>
<dbReference type="InterPro" id="IPR011344">
    <property type="entry name" value="ssDNA-bd"/>
</dbReference>
<evidence type="ECO:0000256" key="3">
    <source>
        <dbReference type="RuleBase" id="RU000524"/>
    </source>
</evidence>
<sequence length="179" mass="19042">MADTITVTGVVGTVPQLGDAAGTPVCNFRLASSLRRYDKQSGKWTEYGTNWYSVGAYRYLGKNVAASVNKGDRVVVTGRVRLREWSNQTASGMTVDIDATSVGHDLTWGTTTYRKHNQAEADHADADQAEDAREDGDGFLPDASETPDVPGAPLVETAPGASAESWSTVPPGHGREEAA</sequence>
<dbReference type="GO" id="GO:0006260">
    <property type="term" value="P:DNA replication"/>
    <property type="evidence" value="ECO:0007669"/>
    <property type="project" value="InterPro"/>
</dbReference>
<gene>
    <name evidence="5" type="ORF">ATJ78_2077</name>
</gene>
<dbReference type="SUPFAM" id="SSF50249">
    <property type="entry name" value="Nucleic acid-binding proteins"/>
    <property type="match status" value="1"/>
</dbReference>
<dbReference type="CDD" id="cd04496">
    <property type="entry name" value="SSB_OBF"/>
    <property type="match status" value="1"/>
</dbReference>
<evidence type="ECO:0000313" key="6">
    <source>
        <dbReference type="Proteomes" id="UP000221369"/>
    </source>
</evidence>
<comment type="caution">
    <text evidence="5">The sequence shown here is derived from an EMBL/GenBank/DDBJ whole genome shotgun (WGS) entry which is preliminary data.</text>
</comment>
<dbReference type="InterPro" id="IPR000424">
    <property type="entry name" value="Primosome_PriB/ssb"/>
</dbReference>
<dbReference type="AlphaFoldDB" id="A0A2A9DWF5"/>
<keyword evidence="1 2" id="KW-0238">DNA-binding</keyword>
<dbReference type="RefSeq" id="WP_098407505.1">
    <property type="nucleotide sequence ID" value="NZ_PDJE01000001.1"/>
</dbReference>
<feature type="region of interest" description="Disordered" evidence="4">
    <location>
        <begin position="117"/>
        <end position="179"/>
    </location>
</feature>
<dbReference type="GO" id="GO:0003697">
    <property type="term" value="F:single-stranded DNA binding"/>
    <property type="evidence" value="ECO:0007669"/>
    <property type="project" value="InterPro"/>
</dbReference>
<evidence type="ECO:0000256" key="2">
    <source>
        <dbReference type="PROSITE-ProRule" id="PRU00252"/>
    </source>
</evidence>
<dbReference type="Pfam" id="PF00436">
    <property type="entry name" value="SSB"/>
    <property type="match status" value="1"/>
</dbReference>
<keyword evidence="6" id="KW-1185">Reference proteome</keyword>
<evidence type="ECO:0000256" key="4">
    <source>
        <dbReference type="SAM" id="MobiDB-lite"/>
    </source>
</evidence>
<dbReference type="NCBIfam" id="TIGR00621">
    <property type="entry name" value="ssb"/>
    <property type="match status" value="1"/>
</dbReference>
<accession>A0A2A9DWF5</accession>
<feature type="compositionally biased region" description="Basic and acidic residues" evidence="4">
    <location>
        <begin position="117"/>
        <end position="126"/>
    </location>
</feature>
<proteinExistence type="predicted"/>
<dbReference type="Gene3D" id="2.40.50.140">
    <property type="entry name" value="Nucleic acid-binding proteins"/>
    <property type="match status" value="1"/>
</dbReference>
<evidence type="ECO:0000256" key="1">
    <source>
        <dbReference type="ARBA" id="ARBA00023125"/>
    </source>
</evidence>
<evidence type="ECO:0000313" key="5">
    <source>
        <dbReference type="EMBL" id="PFG31127.1"/>
    </source>
</evidence>
<dbReference type="PROSITE" id="PS50935">
    <property type="entry name" value="SSB"/>
    <property type="match status" value="1"/>
</dbReference>
<organism evidence="5 6">
    <name type="scientific">Paramicrobacterium agarici</name>
    <dbReference type="NCBI Taxonomy" id="630514"/>
    <lineage>
        <taxon>Bacteria</taxon>
        <taxon>Bacillati</taxon>
        <taxon>Actinomycetota</taxon>
        <taxon>Actinomycetes</taxon>
        <taxon>Micrococcales</taxon>
        <taxon>Microbacteriaceae</taxon>
        <taxon>Paramicrobacterium</taxon>
    </lineage>
</organism>